<dbReference type="EMBL" id="FNEE01000011">
    <property type="protein sequence ID" value="SDK10087.1"/>
    <property type="molecule type" value="Genomic_DNA"/>
</dbReference>
<dbReference type="GO" id="GO:0008483">
    <property type="term" value="F:transaminase activity"/>
    <property type="evidence" value="ECO:0007669"/>
    <property type="project" value="TreeGrafter"/>
</dbReference>
<dbReference type="GO" id="GO:0030170">
    <property type="term" value="F:pyridoxal phosphate binding"/>
    <property type="evidence" value="ECO:0007669"/>
    <property type="project" value="TreeGrafter"/>
</dbReference>
<keyword evidence="4" id="KW-1185">Reference proteome</keyword>
<dbReference type="GO" id="GO:0000271">
    <property type="term" value="P:polysaccharide biosynthetic process"/>
    <property type="evidence" value="ECO:0007669"/>
    <property type="project" value="TreeGrafter"/>
</dbReference>
<dbReference type="InterPro" id="IPR015421">
    <property type="entry name" value="PyrdxlP-dep_Trfase_major"/>
</dbReference>
<dbReference type="Gene3D" id="3.90.1150.10">
    <property type="entry name" value="Aspartate Aminotransferase, domain 1"/>
    <property type="match status" value="1"/>
</dbReference>
<evidence type="ECO:0000313" key="3">
    <source>
        <dbReference type="EMBL" id="SDK10087.1"/>
    </source>
</evidence>
<dbReference type="PANTHER" id="PTHR30244:SF34">
    <property type="entry name" value="DTDP-4-AMINO-4,6-DIDEOXYGALACTOSE TRANSAMINASE"/>
    <property type="match status" value="1"/>
</dbReference>
<dbReference type="Pfam" id="PF01041">
    <property type="entry name" value="DegT_DnrJ_EryC1"/>
    <property type="match status" value="1"/>
</dbReference>
<dbReference type="InterPro" id="IPR000653">
    <property type="entry name" value="DegT/StrS_aminotransferase"/>
</dbReference>
<name>A0A1G8Z532_9HYPH</name>
<dbReference type="InterPro" id="IPR015422">
    <property type="entry name" value="PyrdxlP-dep_Trfase_small"/>
</dbReference>
<evidence type="ECO:0000256" key="1">
    <source>
        <dbReference type="ARBA" id="ARBA00037999"/>
    </source>
</evidence>
<dbReference type="PANTHER" id="PTHR30244">
    <property type="entry name" value="TRANSAMINASE"/>
    <property type="match status" value="1"/>
</dbReference>
<dbReference type="SUPFAM" id="SSF53383">
    <property type="entry name" value="PLP-dependent transferases"/>
    <property type="match status" value="1"/>
</dbReference>
<gene>
    <name evidence="3" type="ORF">SAMN05428953_111172</name>
</gene>
<proteinExistence type="inferred from homology"/>
<dbReference type="AlphaFoldDB" id="A0A1G8Z532"/>
<keyword evidence="2" id="KW-0663">Pyridoxal phosphate</keyword>
<evidence type="ECO:0000256" key="2">
    <source>
        <dbReference type="RuleBase" id="RU004508"/>
    </source>
</evidence>
<accession>A0A1G8Z532</accession>
<dbReference type="InterPro" id="IPR015424">
    <property type="entry name" value="PyrdxlP-dep_Trfase"/>
</dbReference>
<evidence type="ECO:0000313" key="4">
    <source>
        <dbReference type="Proteomes" id="UP000198894"/>
    </source>
</evidence>
<protein>
    <submittedName>
        <fullName evidence="3">dTDP-4-amino-4,6-dideoxygalactose transaminase</fullName>
    </submittedName>
</protein>
<organism evidence="3 4">
    <name type="scientific">Mesorhizobium muleiense</name>
    <dbReference type="NCBI Taxonomy" id="1004279"/>
    <lineage>
        <taxon>Bacteria</taxon>
        <taxon>Pseudomonadati</taxon>
        <taxon>Pseudomonadota</taxon>
        <taxon>Alphaproteobacteria</taxon>
        <taxon>Hyphomicrobiales</taxon>
        <taxon>Phyllobacteriaceae</taxon>
        <taxon>Mesorhizobium</taxon>
    </lineage>
</organism>
<comment type="similarity">
    <text evidence="1 2">Belongs to the DegT/DnrJ/EryC1 family.</text>
</comment>
<sequence length="428" mass="46588">MTKDVSLATAASTRCAHQKDTSLALFGGDPTVPAGRVVLWPAAKRKHLKALANVVESGKYHRVNHPMVIELEKRLADWSGNWSVRAVGSGTAAIHVALDYYRNRGRRVVTSALNWPGAVGPITISGLEPVFVDVEPDLAGVDEKMAASLIKPGDAATLITHLFGNNLLVPSLRLAARARGVAIIDDVCQSIGAAKDIVNGAYLESDALSLSGNGAKHLGAGELGFVLTRDPALIHHVDNVSLTSSSRCGARIFSPNSKGYNYRPNVFSAAIANHRLKQLDRQLKKRRRNARFLWQEIGHLSGLLPLFDPADHQQSMLNLPLRLEPEKLGFLPGPTARDFIIKLLQAEGVPVAVWLTKPVFEYLPDICGQWSRTDFPNVMKILNTMFYVSEIAPPNDVEVMKLYAAAFQKVWAALPNLASKIPEIVSVA</sequence>
<reference evidence="4" key="1">
    <citation type="submission" date="2016-10" db="EMBL/GenBank/DDBJ databases">
        <authorList>
            <person name="Varghese N."/>
            <person name="Submissions S."/>
        </authorList>
    </citation>
    <scope>NUCLEOTIDE SEQUENCE [LARGE SCALE GENOMIC DNA]</scope>
    <source>
        <strain evidence="4">CGMCC 1.11022</strain>
    </source>
</reference>
<dbReference type="Gene3D" id="3.40.640.10">
    <property type="entry name" value="Type I PLP-dependent aspartate aminotransferase-like (Major domain)"/>
    <property type="match status" value="1"/>
</dbReference>
<dbReference type="RefSeq" id="WP_091595886.1">
    <property type="nucleotide sequence ID" value="NZ_FNEE01000011.1"/>
</dbReference>
<dbReference type="Proteomes" id="UP000198894">
    <property type="component" value="Unassembled WGS sequence"/>
</dbReference>